<dbReference type="Proteomes" id="UP001303373">
    <property type="component" value="Chromosome 5"/>
</dbReference>
<evidence type="ECO:0000313" key="10">
    <source>
        <dbReference type="Proteomes" id="UP001303373"/>
    </source>
</evidence>
<comment type="function">
    <text evidence="8">In NER, TFIIH acts by opening DNA around the lesion to allow the excision of the damaged oligonucleotide and its replacement by a new DNA fragment. In transcription, TFIIH has an essential role in transcription initiation. When the pre-initiation complex (PIC) has been established, TFIIH is required for promoter opening and promoter escape.</text>
</comment>
<evidence type="ECO:0000256" key="1">
    <source>
        <dbReference type="ARBA" id="ARBA00004123"/>
    </source>
</evidence>
<sequence>MPRAMPGVLVQCDPSIKAIIVKINAEHNHDIIVEEIDEEHVLVKTSKHELLKNLLKDALKDTVKEAAESSESE</sequence>
<organism evidence="9 10">
    <name type="scientific">Acrodontium crateriforme</name>
    <dbReference type="NCBI Taxonomy" id="150365"/>
    <lineage>
        <taxon>Eukaryota</taxon>
        <taxon>Fungi</taxon>
        <taxon>Dikarya</taxon>
        <taxon>Ascomycota</taxon>
        <taxon>Pezizomycotina</taxon>
        <taxon>Dothideomycetes</taxon>
        <taxon>Dothideomycetidae</taxon>
        <taxon>Mycosphaerellales</taxon>
        <taxon>Teratosphaeriaceae</taxon>
        <taxon>Acrodontium</taxon>
    </lineage>
</organism>
<evidence type="ECO:0000313" key="9">
    <source>
        <dbReference type="EMBL" id="WPH01214.1"/>
    </source>
</evidence>
<keyword evidence="4 8" id="KW-0805">Transcription regulation</keyword>
<dbReference type="PANTHER" id="PTHR28580:SF1">
    <property type="entry name" value="GENERAL TRANSCRIPTION FACTOR IIH SUBUNIT 5"/>
    <property type="match status" value="1"/>
</dbReference>
<accession>A0AAQ3R809</accession>
<evidence type="ECO:0000256" key="4">
    <source>
        <dbReference type="ARBA" id="ARBA00023015"/>
    </source>
</evidence>
<dbReference type="GO" id="GO:0000439">
    <property type="term" value="C:transcription factor TFIIH core complex"/>
    <property type="evidence" value="ECO:0007669"/>
    <property type="project" value="UniProtKB-UniRule"/>
</dbReference>
<dbReference type="InterPro" id="IPR009400">
    <property type="entry name" value="TFIIH_TTDA/Tfb5"/>
</dbReference>
<evidence type="ECO:0000256" key="5">
    <source>
        <dbReference type="ARBA" id="ARBA00023163"/>
    </source>
</evidence>
<keyword evidence="3 8" id="KW-0227">DNA damage</keyword>
<dbReference type="EMBL" id="CP138584">
    <property type="protein sequence ID" value="WPH01214.1"/>
    <property type="molecule type" value="Genomic_DNA"/>
</dbReference>
<dbReference type="PANTHER" id="PTHR28580">
    <property type="entry name" value="GENERAL TRANSCRIPTION FACTOR IIH SUBUNIT 5"/>
    <property type="match status" value="1"/>
</dbReference>
<comment type="subcellular location">
    <subcellularLocation>
        <location evidence="1 8">Nucleus</location>
    </subcellularLocation>
</comment>
<dbReference type="GO" id="GO:0006294">
    <property type="term" value="P:nucleotide-excision repair, preincision complex assembly"/>
    <property type="evidence" value="ECO:0007669"/>
    <property type="project" value="TreeGrafter"/>
</dbReference>
<evidence type="ECO:0000256" key="8">
    <source>
        <dbReference type="RuleBase" id="RU368032"/>
    </source>
</evidence>
<dbReference type="GO" id="GO:0006367">
    <property type="term" value="P:transcription initiation at RNA polymerase II promoter"/>
    <property type="evidence" value="ECO:0007669"/>
    <property type="project" value="UniProtKB-UniRule"/>
</dbReference>
<dbReference type="Gene3D" id="3.30.70.1220">
    <property type="entry name" value="TFB5-like"/>
    <property type="match status" value="1"/>
</dbReference>
<reference evidence="9 10" key="1">
    <citation type="submission" date="2023-11" db="EMBL/GenBank/DDBJ databases">
        <title>An acidophilic fungus is an integral part of prey digestion in a carnivorous sundew plant.</title>
        <authorList>
            <person name="Tsai I.J."/>
        </authorList>
    </citation>
    <scope>NUCLEOTIDE SEQUENCE [LARGE SCALE GENOMIC DNA]</scope>
    <source>
        <strain evidence="9">169a</strain>
    </source>
</reference>
<evidence type="ECO:0000256" key="7">
    <source>
        <dbReference type="ARBA" id="ARBA00023242"/>
    </source>
</evidence>
<dbReference type="GO" id="GO:0005675">
    <property type="term" value="C:transcription factor TFIIH holo complex"/>
    <property type="evidence" value="ECO:0007669"/>
    <property type="project" value="TreeGrafter"/>
</dbReference>
<evidence type="ECO:0000256" key="6">
    <source>
        <dbReference type="ARBA" id="ARBA00023204"/>
    </source>
</evidence>
<keyword evidence="6 8" id="KW-0234">DNA repair</keyword>
<name>A0AAQ3R809_9PEZI</name>
<protein>
    <recommendedName>
        <fullName evidence="8">General transcription and DNA repair factor IIH subunit TFB5</fullName>
    </recommendedName>
</protein>
<comment type="subunit">
    <text evidence="8">Component of the 7-subunit TFIIH core complex.</text>
</comment>
<dbReference type="Pfam" id="PF06331">
    <property type="entry name" value="Tfb5"/>
    <property type="match status" value="1"/>
</dbReference>
<keyword evidence="7 8" id="KW-0539">Nucleus</keyword>
<keyword evidence="5 8" id="KW-0804">Transcription</keyword>
<proteinExistence type="inferred from homology"/>
<gene>
    <name evidence="9" type="ORF">R9X50_00405000</name>
</gene>
<evidence type="ECO:0000256" key="2">
    <source>
        <dbReference type="ARBA" id="ARBA00007470"/>
    </source>
</evidence>
<evidence type="ECO:0000256" key="3">
    <source>
        <dbReference type="ARBA" id="ARBA00022763"/>
    </source>
</evidence>
<comment type="similarity">
    <text evidence="2 8">Belongs to the TFB5 family.</text>
</comment>
<dbReference type="InterPro" id="IPR035935">
    <property type="entry name" value="TFB5-like_sf"/>
</dbReference>
<dbReference type="SMART" id="SM01395">
    <property type="entry name" value="Tbf5"/>
    <property type="match status" value="1"/>
</dbReference>
<dbReference type="SUPFAM" id="SSF142897">
    <property type="entry name" value="TFB5-like"/>
    <property type="match status" value="1"/>
</dbReference>
<dbReference type="AlphaFoldDB" id="A0AAQ3R809"/>
<keyword evidence="10" id="KW-1185">Reference proteome</keyword>